<feature type="signal peptide" evidence="1">
    <location>
        <begin position="1"/>
        <end position="22"/>
    </location>
</feature>
<gene>
    <name evidence="2" type="ORF">EAH81_12020</name>
</gene>
<dbReference type="RefSeq" id="WP_140507233.1">
    <property type="nucleotide sequence ID" value="NZ_RCZH01000007.1"/>
</dbReference>
<dbReference type="Proteomes" id="UP000319700">
    <property type="component" value="Unassembled WGS sequence"/>
</dbReference>
<dbReference type="AlphaFoldDB" id="A0A502ET58"/>
<keyword evidence="1" id="KW-0732">Signal</keyword>
<evidence type="ECO:0008006" key="4">
    <source>
        <dbReference type="Google" id="ProtNLM"/>
    </source>
</evidence>
<comment type="caution">
    <text evidence="2">The sequence shown here is derived from an EMBL/GenBank/DDBJ whole genome shotgun (WGS) entry which is preliminary data.</text>
</comment>
<reference evidence="2 3" key="1">
    <citation type="journal article" date="2019" name="Environ. Microbiol.">
        <title>Species interactions and distinct microbial communities in high Arctic permafrost affected cryosols are associated with the CH4 and CO2 gas fluxes.</title>
        <authorList>
            <person name="Altshuler I."/>
            <person name="Hamel J."/>
            <person name="Turney S."/>
            <person name="Magnuson E."/>
            <person name="Levesque R."/>
            <person name="Greer C."/>
            <person name="Whyte L.G."/>
        </authorList>
    </citation>
    <scope>NUCLEOTIDE SEQUENCE [LARGE SCALE GENOMIC DNA]</scope>
    <source>
        <strain evidence="2 3">42</strain>
    </source>
</reference>
<organism evidence="2 3">
    <name type="scientific">Flavobacterium pectinovorum</name>
    <dbReference type="NCBI Taxonomy" id="29533"/>
    <lineage>
        <taxon>Bacteria</taxon>
        <taxon>Pseudomonadati</taxon>
        <taxon>Bacteroidota</taxon>
        <taxon>Flavobacteriia</taxon>
        <taxon>Flavobacteriales</taxon>
        <taxon>Flavobacteriaceae</taxon>
        <taxon>Flavobacterium</taxon>
    </lineage>
</organism>
<accession>A0A502ET58</accession>
<evidence type="ECO:0000313" key="3">
    <source>
        <dbReference type="Proteomes" id="UP000319700"/>
    </source>
</evidence>
<evidence type="ECO:0000256" key="1">
    <source>
        <dbReference type="SAM" id="SignalP"/>
    </source>
</evidence>
<sequence>MKKISFAIVLLLVVLISSGAYAQCEIKNRVLADGTMMYYFEPAVFYTTKSKSLKINIVTDKEHYFIALQPTPFPPKKDGKKIKDDLIIHLANSNTYKLSHYDTQYRHNDSIMQVLYLIDDKDIEAFSKFEANVAEINMAGTDFIRDYQFKLHKDAIVKQLACFLKKEEDK</sequence>
<feature type="chain" id="PRO_5021345699" description="DUF4369 domain-containing protein" evidence="1">
    <location>
        <begin position="23"/>
        <end position="170"/>
    </location>
</feature>
<keyword evidence="3" id="KW-1185">Reference proteome</keyword>
<dbReference type="OrthoDB" id="1371213at2"/>
<name>A0A502ET58_9FLAO</name>
<proteinExistence type="predicted"/>
<protein>
    <recommendedName>
        <fullName evidence="4">DUF4369 domain-containing protein</fullName>
    </recommendedName>
</protein>
<evidence type="ECO:0000313" key="2">
    <source>
        <dbReference type="EMBL" id="TPG40019.1"/>
    </source>
</evidence>
<dbReference type="STRING" id="29533.SAMN05444387_2965"/>
<dbReference type="EMBL" id="RCZH01000007">
    <property type="protein sequence ID" value="TPG40019.1"/>
    <property type="molecule type" value="Genomic_DNA"/>
</dbReference>